<reference evidence="2" key="1">
    <citation type="submission" date="2021-03" db="EMBL/GenBank/DDBJ databases">
        <authorList>
            <person name="Bekaert M."/>
        </authorList>
    </citation>
    <scope>NUCLEOTIDE SEQUENCE</scope>
</reference>
<dbReference type="OrthoDB" id="6134874at2759"/>
<feature type="compositionally biased region" description="Low complexity" evidence="1">
    <location>
        <begin position="266"/>
        <end position="275"/>
    </location>
</feature>
<evidence type="ECO:0000256" key="1">
    <source>
        <dbReference type="SAM" id="MobiDB-lite"/>
    </source>
</evidence>
<evidence type="ECO:0000313" key="3">
    <source>
        <dbReference type="Proteomes" id="UP000683360"/>
    </source>
</evidence>
<feature type="compositionally biased region" description="Polar residues" evidence="1">
    <location>
        <begin position="323"/>
        <end position="334"/>
    </location>
</feature>
<comment type="caution">
    <text evidence="2">The sequence shown here is derived from an EMBL/GenBank/DDBJ whole genome shotgun (WGS) entry which is preliminary data.</text>
</comment>
<feature type="compositionally biased region" description="Low complexity" evidence="1">
    <location>
        <begin position="285"/>
        <end position="302"/>
    </location>
</feature>
<protein>
    <submittedName>
        <fullName evidence="2">Uncharacterized protein</fullName>
    </submittedName>
</protein>
<proteinExistence type="predicted"/>
<name>A0A8S3TPP9_MYTED</name>
<gene>
    <name evidence="2" type="ORF">MEDL_45072</name>
</gene>
<feature type="region of interest" description="Disordered" evidence="1">
    <location>
        <begin position="266"/>
        <end position="334"/>
    </location>
</feature>
<accession>A0A8S3TPP9</accession>
<dbReference type="Proteomes" id="UP000683360">
    <property type="component" value="Unassembled WGS sequence"/>
</dbReference>
<organism evidence="2 3">
    <name type="scientific">Mytilus edulis</name>
    <name type="common">Blue mussel</name>
    <dbReference type="NCBI Taxonomy" id="6550"/>
    <lineage>
        <taxon>Eukaryota</taxon>
        <taxon>Metazoa</taxon>
        <taxon>Spiralia</taxon>
        <taxon>Lophotrochozoa</taxon>
        <taxon>Mollusca</taxon>
        <taxon>Bivalvia</taxon>
        <taxon>Autobranchia</taxon>
        <taxon>Pteriomorphia</taxon>
        <taxon>Mytilida</taxon>
        <taxon>Mytiloidea</taxon>
        <taxon>Mytilidae</taxon>
        <taxon>Mytilinae</taxon>
        <taxon>Mytilus</taxon>
    </lineage>
</organism>
<keyword evidence="3" id="KW-1185">Reference proteome</keyword>
<dbReference type="AlphaFoldDB" id="A0A8S3TPP9"/>
<feature type="compositionally biased region" description="Polar residues" evidence="1">
    <location>
        <begin position="303"/>
        <end position="316"/>
    </location>
</feature>
<sequence>MISTLVKQAVTMLQESEVLLKTLQVHQIFLFAKIVEHMLNGLEIHLVMKRKYLIRNRYFMGWTNLDELCTVKYLLRISDFITQGWTNLDELCTGPTVLNLFESIDVLSSSSTQDLLPQNQLTDPSDFAQIEITIKFSGYVDANLDISIMQQDKCRQEWIYYGKCFPYFSCLKYTKRTYEKNSTKTIKYTFVKQRLVGELPYTRGQTTIEQTTTQILSTSTTKTTTTIPSTTAKETTTTTQVQTTVEDISTPVTTSLTTEIMTEIETTTKSDTTTSNVQIKSEQPTTTEGLTTFTTTKTLQSTNPDKVTSSEQTAKSTSEHTTSKVPETTSSTTS</sequence>
<evidence type="ECO:0000313" key="2">
    <source>
        <dbReference type="EMBL" id="CAG2232336.1"/>
    </source>
</evidence>
<dbReference type="EMBL" id="CAJPWZ010002180">
    <property type="protein sequence ID" value="CAG2232336.1"/>
    <property type="molecule type" value="Genomic_DNA"/>
</dbReference>